<gene>
    <name evidence="1" type="ORF">DPMN_166218</name>
</gene>
<evidence type="ECO:0000313" key="1">
    <source>
        <dbReference type="EMBL" id="KAH3788088.1"/>
    </source>
</evidence>
<proteinExistence type="predicted"/>
<organism evidence="1 2">
    <name type="scientific">Dreissena polymorpha</name>
    <name type="common">Zebra mussel</name>
    <name type="synonym">Mytilus polymorpha</name>
    <dbReference type="NCBI Taxonomy" id="45954"/>
    <lineage>
        <taxon>Eukaryota</taxon>
        <taxon>Metazoa</taxon>
        <taxon>Spiralia</taxon>
        <taxon>Lophotrochozoa</taxon>
        <taxon>Mollusca</taxon>
        <taxon>Bivalvia</taxon>
        <taxon>Autobranchia</taxon>
        <taxon>Heteroconchia</taxon>
        <taxon>Euheterodonta</taxon>
        <taxon>Imparidentia</taxon>
        <taxon>Neoheterodontei</taxon>
        <taxon>Myida</taxon>
        <taxon>Dreissenoidea</taxon>
        <taxon>Dreissenidae</taxon>
        <taxon>Dreissena</taxon>
    </lineage>
</organism>
<accession>A0A9D4IXP4</accession>
<protein>
    <submittedName>
        <fullName evidence="1">Uncharacterized protein</fullName>
    </submittedName>
</protein>
<sequence length="111" mass="13131">MGPVGGIVRQNAQTAPRLHDIIVPEICITRTYLLKREQQKYFVWQEKNLKYLYNRVAKPLCIADHVTDETFLTLQFCPYKQLLQLLLKTRTHICLPKNLRMSQGRINEYLK</sequence>
<dbReference type="EMBL" id="JAIWYP010000008">
    <property type="protein sequence ID" value="KAH3788088.1"/>
    <property type="molecule type" value="Genomic_DNA"/>
</dbReference>
<dbReference type="Proteomes" id="UP000828390">
    <property type="component" value="Unassembled WGS sequence"/>
</dbReference>
<evidence type="ECO:0000313" key="2">
    <source>
        <dbReference type="Proteomes" id="UP000828390"/>
    </source>
</evidence>
<reference evidence="1" key="2">
    <citation type="submission" date="2020-11" db="EMBL/GenBank/DDBJ databases">
        <authorList>
            <person name="McCartney M.A."/>
            <person name="Auch B."/>
            <person name="Kono T."/>
            <person name="Mallez S."/>
            <person name="Becker A."/>
            <person name="Gohl D.M."/>
            <person name="Silverstein K.A.T."/>
            <person name="Koren S."/>
            <person name="Bechman K.B."/>
            <person name="Herman A."/>
            <person name="Abrahante J.E."/>
            <person name="Garbe J."/>
        </authorList>
    </citation>
    <scope>NUCLEOTIDE SEQUENCE</scope>
    <source>
        <strain evidence="1">Duluth1</strain>
        <tissue evidence="1">Whole animal</tissue>
    </source>
</reference>
<keyword evidence="2" id="KW-1185">Reference proteome</keyword>
<name>A0A9D4IXP4_DREPO</name>
<dbReference type="AlphaFoldDB" id="A0A9D4IXP4"/>
<reference evidence="1" key="1">
    <citation type="journal article" date="2019" name="bioRxiv">
        <title>The Genome of the Zebra Mussel, Dreissena polymorpha: A Resource for Invasive Species Research.</title>
        <authorList>
            <person name="McCartney M.A."/>
            <person name="Auch B."/>
            <person name="Kono T."/>
            <person name="Mallez S."/>
            <person name="Zhang Y."/>
            <person name="Obille A."/>
            <person name="Becker A."/>
            <person name="Abrahante J.E."/>
            <person name="Garbe J."/>
            <person name="Badalamenti J.P."/>
            <person name="Herman A."/>
            <person name="Mangelson H."/>
            <person name="Liachko I."/>
            <person name="Sullivan S."/>
            <person name="Sone E.D."/>
            <person name="Koren S."/>
            <person name="Silverstein K.A.T."/>
            <person name="Beckman K.B."/>
            <person name="Gohl D.M."/>
        </authorList>
    </citation>
    <scope>NUCLEOTIDE SEQUENCE</scope>
    <source>
        <strain evidence="1">Duluth1</strain>
        <tissue evidence="1">Whole animal</tissue>
    </source>
</reference>
<comment type="caution">
    <text evidence="1">The sequence shown here is derived from an EMBL/GenBank/DDBJ whole genome shotgun (WGS) entry which is preliminary data.</text>
</comment>